<dbReference type="Proteomes" id="UP000231279">
    <property type="component" value="Unassembled WGS sequence"/>
</dbReference>
<dbReference type="InterPro" id="IPR036188">
    <property type="entry name" value="FAD/NAD-bd_sf"/>
</dbReference>
<proteinExistence type="predicted"/>
<accession>A0A2G9HKB7</accession>
<organism evidence="4 5">
    <name type="scientific">Handroanthus impetiginosus</name>
    <dbReference type="NCBI Taxonomy" id="429701"/>
    <lineage>
        <taxon>Eukaryota</taxon>
        <taxon>Viridiplantae</taxon>
        <taxon>Streptophyta</taxon>
        <taxon>Embryophyta</taxon>
        <taxon>Tracheophyta</taxon>
        <taxon>Spermatophyta</taxon>
        <taxon>Magnoliopsida</taxon>
        <taxon>eudicotyledons</taxon>
        <taxon>Gunneridae</taxon>
        <taxon>Pentapetalae</taxon>
        <taxon>asterids</taxon>
        <taxon>lamiids</taxon>
        <taxon>Lamiales</taxon>
        <taxon>Bignoniaceae</taxon>
        <taxon>Crescentiina</taxon>
        <taxon>Tabebuia alliance</taxon>
        <taxon>Handroanthus</taxon>
    </lineage>
</organism>
<comment type="caution">
    <text evidence="4">The sequence shown here is derived from an EMBL/GenBank/DDBJ whole genome shotgun (WGS) entry which is preliminary data.</text>
</comment>
<dbReference type="Gene3D" id="3.50.50.60">
    <property type="entry name" value="FAD/NAD(P)-binding domain"/>
    <property type="match status" value="1"/>
</dbReference>
<evidence type="ECO:0000256" key="3">
    <source>
        <dbReference type="ARBA" id="ARBA00023002"/>
    </source>
</evidence>
<dbReference type="EC" id="1.6.5.4" evidence="4"/>
<evidence type="ECO:0000313" key="5">
    <source>
        <dbReference type="Proteomes" id="UP000231279"/>
    </source>
</evidence>
<dbReference type="GO" id="GO:0016656">
    <property type="term" value="F:monodehydroascorbate reductase (NADH) activity"/>
    <property type="evidence" value="ECO:0007669"/>
    <property type="project" value="UniProtKB-EC"/>
</dbReference>
<evidence type="ECO:0000313" key="4">
    <source>
        <dbReference type="EMBL" id="PIN17954.1"/>
    </source>
</evidence>
<dbReference type="EMBL" id="NKXS01001566">
    <property type="protein sequence ID" value="PIN17954.1"/>
    <property type="molecule type" value="Genomic_DNA"/>
</dbReference>
<dbReference type="SUPFAM" id="SSF51905">
    <property type="entry name" value="FAD/NAD(P)-binding domain"/>
    <property type="match status" value="1"/>
</dbReference>
<gene>
    <name evidence="4" type="ORF">CDL12_09372</name>
</gene>
<evidence type="ECO:0000256" key="1">
    <source>
        <dbReference type="ARBA" id="ARBA00022630"/>
    </source>
</evidence>
<dbReference type="PANTHER" id="PTHR43557">
    <property type="entry name" value="APOPTOSIS-INDUCING FACTOR 1"/>
    <property type="match status" value="1"/>
</dbReference>
<reference evidence="5" key="1">
    <citation type="journal article" date="2018" name="Gigascience">
        <title>Genome assembly of the Pink Ipe (Handroanthus impetiginosus, Bignoniaceae), a highly valued, ecologically keystone Neotropical timber forest tree.</title>
        <authorList>
            <person name="Silva-Junior O.B."/>
            <person name="Grattapaglia D."/>
            <person name="Novaes E."/>
            <person name="Collevatti R.G."/>
        </authorList>
    </citation>
    <scope>NUCLEOTIDE SEQUENCE [LARGE SCALE GENOMIC DNA]</scope>
    <source>
        <strain evidence="5">cv. UFG-1</strain>
    </source>
</reference>
<keyword evidence="3 4" id="KW-0560">Oxidoreductase</keyword>
<sequence length="138" mass="14990">MSSTVRRATMASISSVLSLKHGLSLRCPQSTSVSQISQAPSIASPRLRRRFTVSAASFANENREFVIVGGGNAAGYAARTFVEHGMADGKLCIVTKEPYAPYERPALTKAYLFPLDKKPARLPVSMIYVADYFNSNLS</sequence>
<keyword evidence="1" id="KW-0285">Flavoprotein</keyword>
<keyword evidence="5" id="KW-1185">Reference proteome</keyword>
<dbReference type="STRING" id="429701.A0A2G9HKB7"/>
<dbReference type="GO" id="GO:0005737">
    <property type="term" value="C:cytoplasm"/>
    <property type="evidence" value="ECO:0007669"/>
    <property type="project" value="TreeGrafter"/>
</dbReference>
<dbReference type="AlphaFoldDB" id="A0A2G9HKB7"/>
<name>A0A2G9HKB7_9LAMI</name>
<dbReference type="PANTHER" id="PTHR43557:SF6">
    <property type="entry name" value="MONODEHYDROASCORBATE REDUCTASE, CHLOROPLASTIC_MITOCHONDRIAL"/>
    <property type="match status" value="1"/>
</dbReference>
<protein>
    <submittedName>
        <fullName evidence="4">Monodehydroascorbate reductase (NADH)</fullName>
        <ecNumber evidence="4">1.6.5.4</ecNumber>
    </submittedName>
</protein>
<dbReference type="OrthoDB" id="432169at2759"/>
<evidence type="ECO:0000256" key="2">
    <source>
        <dbReference type="ARBA" id="ARBA00022827"/>
    </source>
</evidence>
<dbReference type="InterPro" id="IPR050446">
    <property type="entry name" value="FAD-oxidoreductase/Apoptosis"/>
</dbReference>
<keyword evidence="2" id="KW-0274">FAD</keyword>